<keyword evidence="3" id="KW-1185">Reference proteome</keyword>
<dbReference type="RefSeq" id="WP_111595167.1">
    <property type="nucleotide sequence ID" value="NZ_QLMA01000011.1"/>
</dbReference>
<protein>
    <recommendedName>
        <fullName evidence="1">DUF5723 domain-containing protein</fullName>
    </recommendedName>
</protein>
<dbReference type="InterPro" id="IPR043781">
    <property type="entry name" value="DUF5723"/>
</dbReference>
<sequence length="456" mass="49779">MKRISTLFLLVCSTIAVKSQDLPGFRSSNYAGIYGVYGNPANIADSRYNWDVNIIGVNASVGNNQVKYKLSNIGTAFSGDTLKSQLFGQNNGTVKALANVQVYLPSFMFKVKKFTFAFTSRARVMANVSDVDGKLADKVSNDFTNNDPDLPYTIASNDKMRVSVNGWAEYNVTVAREIMHIGPHYLKGGVTLKYMTGVGNASVQIDNLKGTIVADEAKQDAALTNASGTIGMNFAGINFSGENNDDIKFVGHGVGFELGAVYEYRPNGGNDYKFRLGLALTDIGSIKYERDVTRSGTFAINIPAGQNFYLSSLDGVGIDNYKSELNKYPQYFTADKQNDKATYNVALPGRLQLDGDYHIKDKFFVNGNVQFSLTTLKSKAFNSQYFGGFSVTPRYDGRIFGFFLPLSYNTLTKFNAGASLRVGPLFLGSGSVLTALSGAHQADFFVGVRFGRLSHK</sequence>
<comment type="caution">
    <text evidence="2">The sequence shown here is derived from an EMBL/GenBank/DDBJ whole genome shotgun (WGS) entry which is preliminary data.</text>
</comment>
<accession>A0A327VIL2</accession>
<dbReference type="Pfam" id="PF18990">
    <property type="entry name" value="DUF5723"/>
    <property type="match status" value="1"/>
</dbReference>
<dbReference type="OrthoDB" id="9805336at2"/>
<dbReference type="Proteomes" id="UP000249819">
    <property type="component" value="Unassembled WGS sequence"/>
</dbReference>
<evidence type="ECO:0000313" key="2">
    <source>
        <dbReference type="EMBL" id="RAJ73932.1"/>
    </source>
</evidence>
<reference evidence="2 3" key="1">
    <citation type="submission" date="2018-06" db="EMBL/GenBank/DDBJ databases">
        <title>Genomic Encyclopedia of Archaeal and Bacterial Type Strains, Phase II (KMG-II): from individual species to whole genera.</title>
        <authorList>
            <person name="Goeker M."/>
        </authorList>
    </citation>
    <scope>NUCLEOTIDE SEQUENCE [LARGE SCALE GENOMIC DNA]</scope>
    <source>
        <strain evidence="2 3">DSM 29821</strain>
    </source>
</reference>
<evidence type="ECO:0000259" key="1">
    <source>
        <dbReference type="Pfam" id="PF18990"/>
    </source>
</evidence>
<organism evidence="2 3">
    <name type="scientific">Chitinophaga dinghuensis</name>
    <dbReference type="NCBI Taxonomy" id="1539050"/>
    <lineage>
        <taxon>Bacteria</taxon>
        <taxon>Pseudomonadati</taxon>
        <taxon>Bacteroidota</taxon>
        <taxon>Chitinophagia</taxon>
        <taxon>Chitinophagales</taxon>
        <taxon>Chitinophagaceae</taxon>
        <taxon>Chitinophaga</taxon>
    </lineage>
</organism>
<name>A0A327VIL2_9BACT</name>
<dbReference type="EMBL" id="QLMA01000011">
    <property type="protein sequence ID" value="RAJ73932.1"/>
    <property type="molecule type" value="Genomic_DNA"/>
</dbReference>
<dbReference type="Gene3D" id="2.40.160.60">
    <property type="entry name" value="Outer membrane protein transport protein (OMPP1/FadL/TodX)"/>
    <property type="match status" value="1"/>
</dbReference>
<dbReference type="AlphaFoldDB" id="A0A327VIL2"/>
<evidence type="ECO:0000313" key="3">
    <source>
        <dbReference type="Proteomes" id="UP000249819"/>
    </source>
</evidence>
<proteinExistence type="predicted"/>
<gene>
    <name evidence="2" type="ORF">CLV59_11151</name>
</gene>
<feature type="domain" description="DUF5723" evidence="1">
    <location>
        <begin position="40"/>
        <end position="429"/>
    </location>
</feature>